<proteinExistence type="predicted"/>
<gene>
    <name evidence="1" type="ORF">OGAPHI_004616</name>
</gene>
<keyword evidence="2" id="KW-1185">Reference proteome</keyword>
<protein>
    <submittedName>
        <fullName evidence="1">Uncharacterized protein</fullName>
    </submittedName>
</protein>
<dbReference type="AlphaFoldDB" id="A0A9P8T3J9"/>
<dbReference type="GeneID" id="70236581"/>
<reference evidence="1" key="1">
    <citation type="journal article" date="2021" name="Open Biol.">
        <title>Shared evolutionary footprints suggest mitochondrial oxidative damage underlies multiple complex I losses in fungi.</title>
        <authorList>
            <person name="Schikora-Tamarit M.A."/>
            <person name="Marcet-Houben M."/>
            <person name="Nosek J."/>
            <person name="Gabaldon T."/>
        </authorList>
    </citation>
    <scope>NUCLEOTIDE SEQUENCE</scope>
    <source>
        <strain evidence="1">CBS6075</strain>
    </source>
</reference>
<accession>A0A9P8T3J9</accession>
<evidence type="ECO:0000313" key="1">
    <source>
        <dbReference type="EMBL" id="KAH3664264.1"/>
    </source>
</evidence>
<dbReference type="Proteomes" id="UP000769157">
    <property type="component" value="Unassembled WGS sequence"/>
</dbReference>
<comment type="caution">
    <text evidence="1">The sequence shown here is derived from an EMBL/GenBank/DDBJ whole genome shotgun (WGS) entry which is preliminary data.</text>
</comment>
<sequence length="166" mass="18443">MNSLWSCWVILDGSSSPEIDNVGSERYSRDVAQSPVSILRLSSSRLDAKNISFGLAIWVSKTLASIDLDVIMELNTSLCNFSVCLEVPLLKTVFMSIEVSVLFQLGRRSSDFLEQNGDGKDIDGAVFEFGSNHKNCSNHVSVNQRENVNRVRAIFRHSRGGDLVRC</sequence>
<dbReference type="EMBL" id="JAEUBE010000327">
    <property type="protein sequence ID" value="KAH3664264.1"/>
    <property type="molecule type" value="Genomic_DNA"/>
</dbReference>
<dbReference type="RefSeq" id="XP_046060536.1">
    <property type="nucleotide sequence ID" value="XM_046205713.1"/>
</dbReference>
<reference evidence="1" key="2">
    <citation type="submission" date="2021-01" db="EMBL/GenBank/DDBJ databases">
        <authorList>
            <person name="Schikora-Tamarit M.A."/>
        </authorList>
    </citation>
    <scope>NUCLEOTIDE SEQUENCE</scope>
    <source>
        <strain evidence="1">CBS6075</strain>
    </source>
</reference>
<name>A0A9P8T3J9_9ASCO</name>
<organism evidence="1 2">
    <name type="scientific">Ogataea philodendri</name>
    <dbReference type="NCBI Taxonomy" id="1378263"/>
    <lineage>
        <taxon>Eukaryota</taxon>
        <taxon>Fungi</taxon>
        <taxon>Dikarya</taxon>
        <taxon>Ascomycota</taxon>
        <taxon>Saccharomycotina</taxon>
        <taxon>Pichiomycetes</taxon>
        <taxon>Pichiales</taxon>
        <taxon>Pichiaceae</taxon>
        <taxon>Ogataea</taxon>
    </lineage>
</organism>
<evidence type="ECO:0000313" key="2">
    <source>
        <dbReference type="Proteomes" id="UP000769157"/>
    </source>
</evidence>